<keyword evidence="1" id="KW-0808">Transferase</keyword>
<dbReference type="EMBL" id="CM039175">
    <property type="protein sequence ID" value="KAH9736170.1"/>
    <property type="molecule type" value="Genomic_DNA"/>
</dbReference>
<name>A0ACB8JUW4_CITSI</name>
<proteinExistence type="predicted"/>
<organism evidence="1 2">
    <name type="scientific">Citrus sinensis</name>
    <name type="common">Sweet orange</name>
    <name type="synonym">Citrus aurantium var. sinensis</name>
    <dbReference type="NCBI Taxonomy" id="2711"/>
    <lineage>
        <taxon>Eukaryota</taxon>
        <taxon>Viridiplantae</taxon>
        <taxon>Streptophyta</taxon>
        <taxon>Embryophyta</taxon>
        <taxon>Tracheophyta</taxon>
        <taxon>Spermatophyta</taxon>
        <taxon>Magnoliopsida</taxon>
        <taxon>eudicotyledons</taxon>
        <taxon>Gunneridae</taxon>
        <taxon>Pentapetalae</taxon>
        <taxon>rosids</taxon>
        <taxon>malvids</taxon>
        <taxon>Sapindales</taxon>
        <taxon>Rutaceae</taxon>
        <taxon>Aurantioideae</taxon>
        <taxon>Citrus</taxon>
    </lineage>
</organism>
<dbReference type="Proteomes" id="UP000829398">
    <property type="component" value="Chromosome 6"/>
</dbReference>
<keyword evidence="1" id="KW-0548">Nucleotidyltransferase</keyword>
<gene>
    <name evidence="1" type="ORF">KPL71_017996</name>
</gene>
<protein>
    <submittedName>
        <fullName evidence="1">Reverse transcriptase Ty1/copia-type domain-containing protein</fullName>
    </submittedName>
</protein>
<keyword evidence="2" id="KW-1185">Reference proteome</keyword>
<evidence type="ECO:0000313" key="2">
    <source>
        <dbReference type="Proteomes" id="UP000829398"/>
    </source>
</evidence>
<sequence length="612" mass="68484">MMASKVDLEKFTGQNDFNICKIKKEAFLITQGLGDAIDPVSKLEGNEASSSKTSEQVTEIDKKARSTIIMSLSDFIIREVAKEKTVAGLWANSLPKSYEHFVDALLYERQTLSLEDVKSTLGTKKLKDKQDNPESESSEGLMARGRSYFTSYQPCDGCMALMGSNSMCKVVVIGTVSLRMFDGVVKELTQVRVIKGSMVIMKGIKENGMYVLDGHTAVEEASVTNSRGNKDHIGALRFCEDCILGKSSKLRLWCVDSKPPQYIISRDVTFHENEILYKPKSPVNNSESESEADTYQLARGKNKRTIRPLKRYAMADLIAYALIAAQELNDDEPTTYQEAITVRHASIRIILALVAVEDMHLEQMDVKTAFLHGELQEEIVMCSYDCCVYFKETSGGGMIYLLLNMSKKILFLTQQSYINRVLVRFGMNDAKQVQTPLANHFKLSAAQCPQIEAKQKKMACMTYSSAVGSLMYAMVLTRPDISYVVSLVSRFMTNPSYEHWRAVQWIMRYLKRTLEVSLVYGGEGKNRHIIIGYVDVDFAGDLDKRRSQIGYLFTLGGCTISWKAILQNIMALSTTEAKYTATAEAFKEAISLQGMTAELGAKQETVTVYSDS</sequence>
<accession>A0ACB8JUW4</accession>
<comment type="caution">
    <text evidence="1">The sequence shown here is derived from an EMBL/GenBank/DDBJ whole genome shotgun (WGS) entry which is preliminary data.</text>
</comment>
<evidence type="ECO:0000313" key="1">
    <source>
        <dbReference type="EMBL" id="KAH9736170.1"/>
    </source>
</evidence>
<reference evidence="2" key="1">
    <citation type="journal article" date="2023" name="Hortic. Res.">
        <title>A chromosome-level phased genome enabling allele-level studies in sweet orange: a case study on citrus Huanglongbing tolerance.</title>
        <authorList>
            <person name="Wu B."/>
            <person name="Yu Q."/>
            <person name="Deng Z."/>
            <person name="Duan Y."/>
            <person name="Luo F."/>
            <person name="Gmitter F. Jr."/>
        </authorList>
    </citation>
    <scope>NUCLEOTIDE SEQUENCE [LARGE SCALE GENOMIC DNA]</scope>
    <source>
        <strain evidence="2">cv. Valencia</strain>
    </source>
</reference>
<keyword evidence="1" id="KW-0695">RNA-directed DNA polymerase</keyword>